<organism evidence="2 3">
    <name type="scientific">Prosthecobacter vanneervenii</name>
    <dbReference type="NCBI Taxonomy" id="48466"/>
    <lineage>
        <taxon>Bacteria</taxon>
        <taxon>Pseudomonadati</taxon>
        <taxon>Verrucomicrobiota</taxon>
        <taxon>Verrucomicrobiia</taxon>
        <taxon>Verrucomicrobiales</taxon>
        <taxon>Verrucomicrobiaceae</taxon>
        <taxon>Prosthecobacter</taxon>
    </lineage>
</organism>
<dbReference type="Proteomes" id="UP000590740">
    <property type="component" value="Unassembled WGS sequence"/>
</dbReference>
<dbReference type="RefSeq" id="WP_184342694.1">
    <property type="nucleotide sequence ID" value="NZ_JACHIG010000010.1"/>
</dbReference>
<dbReference type="EMBL" id="JACHIG010000010">
    <property type="protein sequence ID" value="MBB5034667.1"/>
    <property type="molecule type" value="Genomic_DNA"/>
</dbReference>
<comment type="caution">
    <text evidence="2">The sequence shown here is derived from an EMBL/GenBank/DDBJ whole genome shotgun (WGS) entry which is preliminary data.</text>
</comment>
<dbReference type="PROSITE" id="PS51257">
    <property type="entry name" value="PROKAR_LIPOPROTEIN"/>
    <property type="match status" value="1"/>
</dbReference>
<sequence length="464" mass="50135">MKFLTTLSPAPVAACLVLFSACFCLENAACAADLQAGFAQVDITPPIGAIITGPMGPLSTATDDPLKARAMVVASGGKKLVIVGVDLVKIRRDLSDKTIELVMRQTDITREGILICPSHNHSGPLIPADGDNAKANKAYIDTLPKLISDSIVQASKALQSARMSVGRSIVLEGHINRRLISKSDGLVLNTWLKKLNDLKEVPQVLGSESVIDPELWLVRFDSLEGKMLGTLMNFTCHPCLHDRIKTHTWSADYPGVIADTLAKEFGPQAIGVFMQGASGNIQPPVCWAQDWKERAAVFANAAAEAAKTALPVESPTVDFARRDVDVPRCNAEAQRPEAISRLGWRPESFEGAKKTAASMPRLLNVPVSAARIGPFAIATNAGELFVEWGISVKKRSPFPHTVLSELTNHWVGYEPTEGAFKHEGYETLAGANFVSLEGIQTLVDTAVEMLDELWKKAPVKLESK</sequence>
<evidence type="ECO:0000256" key="1">
    <source>
        <dbReference type="SAM" id="SignalP"/>
    </source>
</evidence>
<accession>A0A7W8DLY7</accession>
<keyword evidence="1" id="KW-0732">Signal</keyword>
<feature type="chain" id="PRO_5031004723" description="Neutral/alkaline non-lysosomal ceramidase N-terminal domain-containing protein" evidence="1">
    <location>
        <begin position="32"/>
        <end position="464"/>
    </location>
</feature>
<keyword evidence="3" id="KW-1185">Reference proteome</keyword>
<reference evidence="2 3" key="1">
    <citation type="submission" date="2020-08" db="EMBL/GenBank/DDBJ databases">
        <title>Genomic Encyclopedia of Type Strains, Phase IV (KMG-IV): sequencing the most valuable type-strain genomes for metagenomic binning, comparative biology and taxonomic classification.</title>
        <authorList>
            <person name="Goeker M."/>
        </authorList>
    </citation>
    <scope>NUCLEOTIDE SEQUENCE [LARGE SCALE GENOMIC DNA]</scope>
    <source>
        <strain evidence="2 3">DSM 12252</strain>
    </source>
</reference>
<dbReference type="AlphaFoldDB" id="A0A7W8DLY7"/>
<gene>
    <name evidence="2" type="ORF">HNQ65_004272</name>
</gene>
<feature type="signal peptide" evidence="1">
    <location>
        <begin position="1"/>
        <end position="31"/>
    </location>
</feature>
<evidence type="ECO:0000313" key="3">
    <source>
        <dbReference type="Proteomes" id="UP000590740"/>
    </source>
</evidence>
<name>A0A7W8DLY7_9BACT</name>
<evidence type="ECO:0008006" key="4">
    <source>
        <dbReference type="Google" id="ProtNLM"/>
    </source>
</evidence>
<proteinExistence type="predicted"/>
<protein>
    <recommendedName>
        <fullName evidence="4">Neutral/alkaline non-lysosomal ceramidase N-terminal domain-containing protein</fullName>
    </recommendedName>
</protein>
<evidence type="ECO:0000313" key="2">
    <source>
        <dbReference type="EMBL" id="MBB5034667.1"/>
    </source>
</evidence>